<keyword evidence="3" id="KW-1185">Reference proteome</keyword>
<feature type="domain" description="Solute-binding protein family 3/N-terminal" evidence="1">
    <location>
        <begin position="46"/>
        <end position="123"/>
    </location>
</feature>
<reference evidence="2 3" key="1">
    <citation type="submission" date="2023-09" db="EMBL/GenBank/DDBJ databases">
        <authorList>
            <person name="Rey-Velasco X."/>
        </authorList>
    </citation>
    <scope>NUCLEOTIDE SEQUENCE [LARGE SCALE GENOMIC DNA]</scope>
    <source>
        <strain evidence="2 3">F188</strain>
    </source>
</reference>
<comment type="caution">
    <text evidence="2">The sequence shown here is derived from an EMBL/GenBank/DDBJ whole genome shotgun (WGS) entry which is preliminary data.</text>
</comment>
<dbReference type="Proteomes" id="UP001261624">
    <property type="component" value="Unassembled WGS sequence"/>
</dbReference>
<proteinExistence type="predicted"/>
<dbReference type="Gene3D" id="3.40.190.10">
    <property type="entry name" value="Periplasmic binding protein-like II"/>
    <property type="match status" value="1"/>
</dbReference>
<accession>A0ABU3E6U0</accession>
<dbReference type="Pfam" id="PF00497">
    <property type="entry name" value="SBP_bac_3"/>
    <property type="match status" value="1"/>
</dbReference>
<evidence type="ECO:0000259" key="1">
    <source>
        <dbReference type="Pfam" id="PF00497"/>
    </source>
</evidence>
<protein>
    <submittedName>
        <fullName evidence="2">Transporter substrate-binding domain-containing protein</fullName>
    </submittedName>
</protein>
<dbReference type="InterPro" id="IPR001638">
    <property type="entry name" value="Solute-binding_3/MltF_N"/>
</dbReference>
<dbReference type="RefSeq" id="WP_311687280.1">
    <property type="nucleotide sequence ID" value="NZ_JAVRHM010000030.1"/>
</dbReference>
<dbReference type="EMBL" id="JAVRHM010000030">
    <property type="protein sequence ID" value="MDT0691645.1"/>
    <property type="molecule type" value="Genomic_DNA"/>
</dbReference>
<evidence type="ECO:0000313" key="3">
    <source>
        <dbReference type="Proteomes" id="UP001261624"/>
    </source>
</evidence>
<name>A0ABU3E6U0_9FLAO</name>
<organism evidence="2 3">
    <name type="scientific">Autumnicola patrickiae</name>
    <dbReference type="NCBI Taxonomy" id="3075591"/>
    <lineage>
        <taxon>Bacteria</taxon>
        <taxon>Pseudomonadati</taxon>
        <taxon>Bacteroidota</taxon>
        <taxon>Flavobacteriia</taxon>
        <taxon>Flavobacteriales</taxon>
        <taxon>Flavobacteriaceae</taxon>
        <taxon>Autumnicola</taxon>
    </lineage>
</organism>
<dbReference type="SUPFAM" id="SSF53850">
    <property type="entry name" value="Periplasmic binding protein-like II"/>
    <property type="match status" value="1"/>
</dbReference>
<sequence>MVQKRNTVAILFLFIVICLSCLSSCDNYPQDTYGTFEEVKGGTLLVGYAENPPWVIASERELAGIEVELIKGFAKSINAEIEWVNKNQHLLLEELEHRNLHFVISGLTKSTPWTSRVSVTGSFLEYQGQKHVIAVPPGEHRLLFELEDFLNEEEGAIPELLNHYTGIEWYNLED</sequence>
<gene>
    <name evidence="2" type="ORF">RM549_17770</name>
</gene>
<evidence type="ECO:0000313" key="2">
    <source>
        <dbReference type="EMBL" id="MDT0691645.1"/>
    </source>
</evidence>